<evidence type="ECO:0000256" key="1">
    <source>
        <dbReference type="ARBA" id="ARBA00022729"/>
    </source>
</evidence>
<gene>
    <name evidence="3" type="ORF">FHX81_6195</name>
</gene>
<proteinExistence type="predicted"/>
<protein>
    <submittedName>
        <fullName evidence="3">Uncharacterized protein DUF4352</fullName>
    </submittedName>
</protein>
<name>A0A543JLY3_9PSEU</name>
<dbReference type="PROSITE" id="PS51257">
    <property type="entry name" value="PROKAR_LIPOPROTEIN"/>
    <property type="match status" value="1"/>
</dbReference>
<dbReference type="Proteomes" id="UP000316628">
    <property type="component" value="Unassembled WGS sequence"/>
</dbReference>
<evidence type="ECO:0000313" key="3">
    <source>
        <dbReference type="EMBL" id="TQM83768.1"/>
    </source>
</evidence>
<evidence type="ECO:0000313" key="4">
    <source>
        <dbReference type="Proteomes" id="UP000316628"/>
    </source>
</evidence>
<dbReference type="InterPro" id="IPR029050">
    <property type="entry name" value="Immunoprotect_excell_Ig-like"/>
</dbReference>
<dbReference type="AlphaFoldDB" id="A0A543JLY3"/>
<keyword evidence="1 2" id="KW-0732">Signal</keyword>
<sequence>MRRVVAVMAVVLAAAGCGDAPVVAGPETTATSAETYPVPPQTVRPDEKPLKVPTTSDGDTAFTLVGLTSEMPTLIGSHAEFHAKGQFVRLRMSVINNGRSSVSFAARRHVLIDDHEVEHQVDAQAMTIKRQPETIDLGANVRLEYDVYYDLPDDAKPLALRVYGGPTLTDLQDESGTEIRLAQP</sequence>
<dbReference type="Gene3D" id="2.60.40.1240">
    <property type="match status" value="1"/>
</dbReference>
<accession>A0A543JLY3</accession>
<feature type="signal peptide" evidence="2">
    <location>
        <begin position="1"/>
        <end position="24"/>
    </location>
</feature>
<comment type="caution">
    <text evidence="3">The sequence shown here is derived from an EMBL/GenBank/DDBJ whole genome shotgun (WGS) entry which is preliminary data.</text>
</comment>
<dbReference type="RefSeq" id="WP_246108044.1">
    <property type="nucleotide sequence ID" value="NZ_VFPP01000001.1"/>
</dbReference>
<feature type="chain" id="PRO_5022055873" evidence="2">
    <location>
        <begin position="25"/>
        <end position="184"/>
    </location>
</feature>
<keyword evidence="4" id="KW-1185">Reference proteome</keyword>
<evidence type="ECO:0000256" key="2">
    <source>
        <dbReference type="SAM" id="SignalP"/>
    </source>
</evidence>
<reference evidence="3 4" key="1">
    <citation type="submission" date="2019-06" db="EMBL/GenBank/DDBJ databases">
        <title>Sequencing the genomes of 1000 actinobacteria strains.</title>
        <authorList>
            <person name="Klenk H.-P."/>
        </authorList>
    </citation>
    <scope>NUCLEOTIDE SEQUENCE [LARGE SCALE GENOMIC DNA]</scope>
    <source>
        <strain evidence="3 4">DSM 45456</strain>
    </source>
</reference>
<dbReference type="EMBL" id="VFPP01000001">
    <property type="protein sequence ID" value="TQM83768.1"/>
    <property type="molecule type" value="Genomic_DNA"/>
</dbReference>
<organism evidence="3 4">
    <name type="scientific">Saccharothrix saharensis</name>
    <dbReference type="NCBI Taxonomy" id="571190"/>
    <lineage>
        <taxon>Bacteria</taxon>
        <taxon>Bacillati</taxon>
        <taxon>Actinomycetota</taxon>
        <taxon>Actinomycetes</taxon>
        <taxon>Pseudonocardiales</taxon>
        <taxon>Pseudonocardiaceae</taxon>
        <taxon>Saccharothrix</taxon>
    </lineage>
</organism>